<reference evidence="3 4" key="1">
    <citation type="submission" date="2016-10" db="EMBL/GenBank/DDBJ databases">
        <authorList>
            <person name="de Groot N.N."/>
        </authorList>
    </citation>
    <scope>NUCLEOTIDE SEQUENCE [LARGE SCALE GENOMIC DNA]</scope>
    <source>
        <strain evidence="3 4">CGMCC 4.2026</strain>
    </source>
</reference>
<dbReference type="EMBL" id="FODD01000034">
    <property type="protein sequence ID" value="SEO64956.1"/>
    <property type="molecule type" value="Genomic_DNA"/>
</dbReference>
<accession>A0A1H8RF20</accession>
<feature type="transmembrane region" description="Helical" evidence="2">
    <location>
        <begin position="88"/>
        <end position="107"/>
    </location>
</feature>
<dbReference type="Gene3D" id="1.20.1250.20">
    <property type="entry name" value="MFS general substrate transporter like domains"/>
    <property type="match status" value="1"/>
</dbReference>
<dbReference type="AlphaFoldDB" id="A0A1H8RF20"/>
<keyword evidence="4" id="KW-1185">Reference proteome</keyword>
<feature type="compositionally biased region" description="Low complexity" evidence="1">
    <location>
        <begin position="498"/>
        <end position="516"/>
    </location>
</feature>
<feature type="transmembrane region" description="Helical" evidence="2">
    <location>
        <begin position="52"/>
        <end position="76"/>
    </location>
</feature>
<feature type="transmembrane region" description="Helical" evidence="2">
    <location>
        <begin position="371"/>
        <end position="390"/>
    </location>
</feature>
<dbReference type="SUPFAM" id="SSF103473">
    <property type="entry name" value="MFS general substrate transporter"/>
    <property type="match status" value="1"/>
</dbReference>
<gene>
    <name evidence="3" type="ORF">SAMN05216267_103446</name>
</gene>
<evidence type="ECO:0000313" key="4">
    <source>
        <dbReference type="Proteomes" id="UP000181951"/>
    </source>
</evidence>
<evidence type="ECO:0000256" key="2">
    <source>
        <dbReference type="SAM" id="Phobius"/>
    </source>
</evidence>
<dbReference type="RefSeq" id="WP_075017845.1">
    <property type="nucleotide sequence ID" value="NZ_FODD01000034.1"/>
</dbReference>
<dbReference type="OrthoDB" id="4116926at2"/>
<feature type="transmembrane region" description="Helical" evidence="2">
    <location>
        <begin position="24"/>
        <end position="46"/>
    </location>
</feature>
<dbReference type="PANTHER" id="PTHR23542:SF1">
    <property type="entry name" value="MAJOR FACILITATOR SUPERFAMILY (MFS) PROFILE DOMAIN-CONTAINING PROTEIN"/>
    <property type="match status" value="1"/>
</dbReference>
<feature type="compositionally biased region" description="Low complexity" evidence="1">
    <location>
        <begin position="457"/>
        <end position="491"/>
    </location>
</feature>
<dbReference type="STRING" id="310780.SAMN05216267_103446"/>
<keyword evidence="2" id="KW-0472">Membrane</keyword>
<protein>
    <submittedName>
        <fullName evidence="3">Predicted arabinose efflux permease, MFS family</fullName>
    </submittedName>
</protein>
<feature type="transmembrane region" description="Helical" evidence="2">
    <location>
        <begin position="177"/>
        <end position="201"/>
    </location>
</feature>
<feature type="transmembrane region" description="Helical" evidence="2">
    <location>
        <begin position="222"/>
        <end position="248"/>
    </location>
</feature>
<dbReference type="InterPro" id="IPR036259">
    <property type="entry name" value="MFS_trans_sf"/>
</dbReference>
<feature type="transmembrane region" description="Helical" evidence="2">
    <location>
        <begin position="287"/>
        <end position="303"/>
    </location>
</feature>
<dbReference type="Proteomes" id="UP000181951">
    <property type="component" value="Unassembled WGS sequence"/>
</dbReference>
<dbReference type="PANTHER" id="PTHR23542">
    <property type="match status" value="1"/>
</dbReference>
<organism evidence="3 4">
    <name type="scientific">Actinacidiphila rubida</name>
    <dbReference type="NCBI Taxonomy" id="310780"/>
    <lineage>
        <taxon>Bacteria</taxon>
        <taxon>Bacillati</taxon>
        <taxon>Actinomycetota</taxon>
        <taxon>Actinomycetes</taxon>
        <taxon>Kitasatosporales</taxon>
        <taxon>Streptomycetaceae</taxon>
        <taxon>Actinacidiphila</taxon>
    </lineage>
</organism>
<evidence type="ECO:0000313" key="3">
    <source>
        <dbReference type="EMBL" id="SEO64956.1"/>
    </source>
</evidence>
<sequence>MSSPYPAAPSYAAVLRLPHARRTFAAALFGRSGYGVVSLSLVLALSSATGSLAAAGLFGTEFAAVSVVLAPARAGLIDRWGARRALPSLALPFAAALFTLAACVHTAGAPRWLLAVLVAAVGSSCPPLGPTMRTLWSALAPDEATLQRAFSLDTVAEELIFLAGPLVVVAVHPVPGLVLSGTVIAVGTLVMVSSPATRLIAPAAKAEPAPPLRLLSPQGAGVRRAAVAAFGVGVCLAAVELFVIAAAGRAHTPAATGWILAAQSAGSALGGLLYGRVRWTRDAAARLPYLLLVLAALVAATAAAPSLLLLGLCVAASGCLTAPALSTAYLAASRQAPAGTATRATTWANSAINAGSSGGGALAALLVDRATLPLCFLVAAAAPALAAVAARSRPAARRATAGASGRRAPAAPVTPIAEVRQARASASPGQADGSVDSVGEDGTAGPIGTDGAPRAIGAGTTADGSSASTTANGFGTDDAAGAVGAGTTADAFGGGSAAGTVGAGTTASTVRAGVRE</sequence>
<keyword evidence="2" id="KW-1133">Transmembrane helix</keyword>
<name>A0A1H8RF20_9ACTN</name>
<evidence type="ECO:0000256" key="1">
    <source>
        <dbReference type="SAM" id="MobiDB-lite"/>
    </source>
</evidence>
<feature type="region of interest" description="Disordered" evidence="1">
    <location>
        <begin position="420"/>
        <end position="516"/>
    </location>
</feature>
<proteinExistence type="predicted"/>
<feature type="transmembrane region" description="Helical" evidence="2">
    <location>
        <begin position="254"/>
        <end position="275"/>
    </location>
</feature>
<keyword evidence="2" id="KW-0812">Transmembrane</keyword>